<dbReference type="RefSeq" id="WP_210680719.1">
    <property type="nucleotide sequence ID" value="NZ_JAGMWN010000001.1"/>
</dbReference>
<keyword evidence="1 3" id="KW-0597">Phosphoprotein</keyword>
<dbReference type="PANTHER" id="PTHR44591:SF14">
    <property type="entry name" value="PROTEIN PILG"/>
    <property type="match status" value="1"/>
</dbReference>
<dbReference type="EMBL" id="JAGMWN010000001">
    <property type="protein sequence ID" value="MBP5856180.1"/>
    <property type="molecule type" value="Genomic_DNA"/>
</dbReference>
<accession>A0A8J7RXE6</accession>
<keyword evidence="6" id="KW-1185">Reference proteome</keyword>
<dbReference type="Pfam" id="PF00072">
    <property type="entry name" value="Response_reg"/>
    <property type="match status" value="1"/>
</dbReference>
<evidence type="ECO:0000256" key="2">
    <source>
        <dbReference type="ARBA" id="ARBA00023012"/>
    </source>
</evidence>
<proteinExistence type="predicted"/>
<evidence type="ECO:0000259" key="4">
    <source>
        <dbReference type="PROSITE" id="PS50110"/>
    </source>
</evidence>
<dbReference type="PANTHER" id="PTHR44591">
    <property type="entry name" value="STRESS RESPONSE REGULATOR PROTEIN 1"/>
    <property type="match status" value="1"/>
</dbReference>
<dbReference type="Gene3D" id="3.40.50.2300">
    <property type="match status" value="1"/>
</dbReference>
<dbReference type="SMART" id="SM00448">
    <property type="entry name" value="REC"/>
    <property type="match status" value="1"/>
</dbReference>
<reference evidence="5" key="1">
    <citation type="submission" date="2021-04" db="EMBL/GenBank/DDBJ databases">
        <authorList>
            <person name="Zhang D.-C."/>
        </authorList>
    </citation>
    <scope>NUCLEOTIDE SEQUENCE</scope>
    <source>
        <strain evidence="5">CGMCC 1.15697</strain>
    </source>
</reference>
<name>A0A8J7RXE6_9PROT</name>
<dbReference type="GO" id="GO:0000160">
    <property type="term" value="P:phosphorelay signal transduction system"/>
    <property type="evidence" value="ECO:0007669"/>
    <property type="project" value="UniProtKB-KW"/>
</dbReference>
<dbReference type="InterPro" id="IPR011006">
    <property type="entry name" value="CheY-like_superfamily"/>
</dbReference>
<organism evidence="5 6">
    <name type="scientific">Marivibrio halodurans</name>
    <dbReference type="NCBI Taxonomy" id="2039722"/>
    <lineage>
        <taxon>Bacteria</taxon>
        <taxon>Pseudomonadati</taxon>
        <taxon>Pseudomonadota</taxon>
        <taxon>Alphaproteobacteria</taxon>
        <taxon>Rhodospirillales</taxon>
        <taxon>Rhodospirillaceae</taxon>
        <taxon>Marivibrio</taxon>
    </lineage>
</organism>
<gene>
    <name evidence="5" type="ORF">KAJ83_04110</name>
</gene>
<dbReference type="AlphaFoldDB" id="A0A8J7RXE6"/>
<evidence type="ECO:0000313" key="5">
    <source>
        <dbReference type="EMBL" id="MBP5856180.1"/>
    </source>
</evidence>
<evidence type="ECO:0000256" key="1">
    <source>
        <dbReference type="ARBA" id="ARBA00022553"/>
    </source>
</evidence>
<evidence type="ECO:0000313" key="6">
    <source>
        <dbReference type="Proteomes" id="UP000672602"/>
    </source>
</evidence>
<keyword evidence="2" id="KW-0902">Two-component regulatory system</keyword>
<feature type="modified residue" description="4-aspartylphosphate" evidence="3">
    <location>
        <position position="56"/>
    </location>
</feature>
<comment type="caution">
    <text evidence="5">The sequence shown here is derived from an EMBL/GenBank/DDBJ whole genome shotgun (WGS) entry which is preliminary data.</text>
</comment>
<evidence type="ECO:0000256" key="3">
    <source>
        <dbReference type="PROSITE-ProRule" id="PRU00169"/>
    </source>
</evidence>
<dbReference type="Proteomes" id="UP000672602">
    <property type="component" value="Unassembled WGS sequence"/>
</dbReference>
<dbReference type="InterPro" id="IPR050595">
    <property type="entry name" value="Bact_response_regulator"/>
</dbReference>
<sequence>MQGKELRVLVVDDEPDVLSLVARTLEGVGYDVTTAKDGYVAVRELRDRQFDVVVTDIVMPKMDGLELIVQLRKTKAGVPIVALSGGGVAKNMDVLRYAETFGASAILEKPFSPAQLIETLDRVLSRRDE</sequence>
<dbReference type="InterPro" id="IPR001789">
    <property type="entry name" value="Sig_transdc_resp-reg_receiver"/>
</dbReference>
<feature type="domain" description="Response regulatory" evidence="4">
    <location>
        <begin position="7"/>
        <end position="124"/>
    </location>
</feature>
<dbReference type="PROSITE" id="PS50110">
    <property type="entry name" value="RESPONSE_REGULATORY"/>
    <property type="match status" value="1"/>
</dbReference>
<dbReference type="SUPFAM" id="SSF52172">
    <property type="entry name" value="CheY-like"/>
    <property type="match status" value="1"/>
</dbReference>
<protein>
    <submittedName>
        <fullName evidence="5">Response regulator</fullName>
    </submittedName>
</protein>